<dbReference type="Gene3D" id="3.30.457.10">
    <property type="entry name" value="Copper amine oxidase-like, N-terminal domain"/>
    <property type="match status" value="1"/>
</dbReference>
<dbReference type="EMBL" id="BAVS01000005">
    <property type="protein sequence ID" value="GAE92433.1"/>
    <property type="molecule type" value="Genomic_DNA"/>
</dbReference>
<name>W4VI13_9BACI</name>
<keyword evidence="1" id="KW-0732">Signal</keyword>
<dbReference type="eggNOG" id="COG2340">
    <property type="taxonomic scope" value="Bacteria"/>
</dbReference>
<dbReference type="InterPro" id="IPR014044">
    <property type="entry name" value="CAP_dom"/>
</dbReference>
<proteinExistence type="predicted"/>
<keyword evidence="5" id="KW-1185">Reference proteome</keyword>
<dbReference type="CDD" id="cd05379">
    <property type="entry name" value="CAP_bacterial"/>
    <property type="match status" value="1"/>
</dbReference>
<dbReference type="Proteomes" id="UP000019102">
    <property type="component" value="Unassembled WGS sequence"/>
</dbReference>
<dbReference type="PANTHER" id="PTHR31157:SF1">
    <property type="entry name" value="SCP DOMAIN-CONTAINING PROTEIN"/>
    <property type="match status" value="1"/>
</dbReference>
<dbReference type="STRING" id="1298598.JCM21714_1435"/>
<evidence type="ECO:0000256" key="1">
    <source>
        <dbReference type="SAM" id="SignalP"/>
    </source>
</evidence>
<dbReference type="NCBIfam" id="TIGR02909">
    <property type="entry name" value="spore_YkwD"/>
    <property type="match status" value="1"/>
</dbReference>
<dbReference type="Pfam" id="PF07833">
    <property type="entry name" value="Cu_amine_oxidN1"/>
    <property type="match status" value="1"/>
</dbReference>
<dbReference type="InterPro" id="IPR035940">
    <property type="entry name" value="CAP_sf"/>
</dbReference>
<dbReference type="AlphaFoldDB" id="W4VI13"/>
<evidence type="ECO:0000313" key="4">
    <source>
        <dbReference type="EMBL" id="GAE92433.1"/>
    </source>
</evidence>
<feature type="domain" description="Copper amine oxidase-like N-terminal" evidence="3">
    <location>
        <begin position="33"/>
        <end position="143"/>
    </location>
</feature>
<evidence type="ECO:0000259" key="2">
    <source>
        <dbReference type="Pfam" id="PF00188"/>
    </source>
</evidence>
<dbReference type="RefSeq" id="WP_052000400.1">
    <property type="nucleotide sequence ID" value="NZ_BAVS01000005.1"/>
</dbReference>
<dbReference type="PANTHER" id="PTHR31157">
    <property type="entry name" value="SCP DOMAIN-CONTAINING PROTEIN"/>
    <property type="match status" value="1"/>
</dbReference>
<reference evidence="4 5" key="1">
    <citation type="journal article" date="2014" name="Genome Announc.">
        <title>Draft Genome Sequence of the Boron-Tolerant and Moderately Halotolerant Bacterium Gracilibacillus boraciitolerans JCM 21714T.</title>
        <authorList>
            <person name="Ahmed I."/>
            <person name="Oshima K."/>
            <person name="Suda W."/>
            <person name="Kitamura K."/>
            <person name="Iida T."/>
            <person name="Ohmori Y."/>
            <person name="Fujiwara T."/>
            <person name="Hattori M."/>
            <person name="Ohkuma M."/>
        </authorList>
    </citation>
    <scope>NUCLEOTIDE SEQUENCE [LARGE SCALE GENOMIC DNA]</scope>
    <source>
        <strain evidence="4 5">JCM 21714</strain>
    </source>
</reference>
<feature type="signal peptide" evidence="1">
    <location>
        <begin position="1"/>
        <end position="25"/>
    </location>
</feature>
<dbReference type="eggNOG" id="COG0823">
    <property type="taxonomic scope" value="Bacteria"/>
</dbReference>
<accession>W4VI13</accession>
<organism evidence="4 5">
    <name type="scientific">Gracilibacillus boraciitolerans JCM 21714</name>
    <dbReference type="NCBI Taxonomy" id="1298598"/>
    <lineage>
        <taxon>Bacteria</taxon>
        <taxon>Bacillati</taxon>
        <taxon>Bacillota</taxon>
        <taxon>Bacilli</taxon>
        <taxon>Bacillales</taxon>
        <taxon>Bacillaceae</taxon>
        <taxon>Gracilibacillus</taxon>
    </lineage>
</organism>
<evidence type="ECO:0000313" key="5">
    <source>
        <dbReference type="Proteomes" id="UP000019102"/>
    </source>
</evidence>
<feature type="domain" description="SCP" evidence="2">
    <location>
        <begin position="166"/>
        <end position="283"/>
    </location>
</feature>
<feature type="chain" id="PRO_5004850853" evidence="1">
    <location>
        <begin position="26"/>
        <end position="286"/>
    </location>
</feature>
<protein>
    <submittedName>
        <fullName evidence="4">Transporter</fullName>
    </submittedName>
</protein>
<dbReference type="SUPFAM" id="SSF55797">
    <property type="entry name" value="PR-1-like"/>
    <property type="match status" value="1"/>
</dbReference>
<dbReference type="Gene3D" id="3.40.33.10">
    <property type="entry name" value="CAP"/>
    <property type="match status" value="1"/>
</dbReference>
<evidence type="ECO:0000259" key="3">
    <source>
        <dbReference type="Pfam" id="PF07833"/>
    </source>
</evidence>
<dbReference type="InterPro" id="IPR012854">
    <property type="entry name" value="Cu_amine_oxidase-like_N"/>
</dbReference>
<comment type="caution">
    <text evidence="4">The sequence shown here is derived from an EMBL/GenBank/DDBJ whole genome shotgun (WGS) entry which is preliminary data.</text>
</comment>
<dbReference type="InterPro" id="IPR014258">
    <property type="entry name" value="CAP_domain_YkwD-like"/>
</dbReference>
<dbReference type="InterPro" id="IPR036582">
    <property type="entry name" value="Mao_N_sf"/>
</dbReference>
<dbReference type="Pfam" id="PF00188">
    <property type="entry name" value="CAP"/>
    <property type="match status" value="1"/>
</dbReference>
<gene>
    <name evidence="4" type="ORF">JCM21714_1435</name>
</gene>
<sequence>MTLKKGFIFSLFLFLSLLYSSTVSAQEDIKVILDNEQIQFTDVKPIIKEGRTLIPVRKVFTEAGASVIWQENIRTVRIHLGENTIVMSIGNTHVQKQVNNIIKYYPTDVPSQIINNRTYIPLRVTCELLGYTVGWDYANRTVSLSSEAGLQIPDHSQIADFELKVLTLVNEERSKKGISELKLDTALSDVAREKSKDMLLNGYFSHTSPTYGSPFDMMQHFNILYRSAGENIAAGQTTPSSVMTAWMNSEGHRKNILRESYTHIGIGFAEGEQGYKYYWTQMFISK</sequence>
<dbReference type="SUPFAM" id="SSF55383">
    <property type="entry name" value="Copper amine oxidase, domain N"/>
    <property type="match status" value="1"/>
</dbReference>